<keyword evidence="3" id="KW-1185">Reference proteome</keyword>
<sequence length="392" mass="46342">MFKTKEPGVFDTTNLEDLTKNLTKNQLESLVYIIQRKIKQAYYSKIDLGSDEEFLGNFPNKCERDIEILRGRFKNGLKCPKCGNHRLNKNGRSNNRQRYICKNCRTTFDERSFSPLSNTKLSLDTWLKYCRFMVEGGTIRYCAQKVSVSIPTSFFMRHRILDVLNLSVRNQVFQGIVSADEYHLNESFKGKSIKKSIEEDRYFYNFEYENMPKGGGFTFRDSNYLLKNPEKYIKPIQVKINTAIDRNGHVLTRIVENPHFKPYSKEKYQDMLSFFTGRLDKNAILCSFKTPLYRDAAYKLNVKFQKARNRMNEPIYTVHHVLMYHNKLSRWLSNFHGVATKYLNNYLSWYSFLFILQKTNKIGKINDLFIEFTTKTLSITQKQIQNRQVELI</sequence>
<evidence type="ECO:0000313" key="2">
    <source>
        <dbReference type="EMBL" id="MBU5336682.1"/>
    </source>
</evidence>
<feature type="domain" description="ISXO2-like transposase" evidence="1">
    <location>
        <begin position="172"/>
        <end position="355"/>
    </location>
</feature>
<organism evidence="2 3">
    <name type="scientific">Intestinibacter bartlettii</name>
    <dbReference type="NCBI Taxonomy" id="261299"/>
    <lineage>
        <taxon>Bacteria</taxon>
        <taxon>Bacillati</taxon>
        <taxon>Bacillota</taxon>
        <taxon>Clostridia</taxon>
        <taxon>Peptostreptococcales</taxon>
        <taxon>Peptostreptococcaceae</taxon>
        <taxon>Intestinibacter</taxon>
    </lineage>
</organism>
<comment type="caution">
    <text evidence="2">The sequence shown here is derived from an EMBL/GenBank/DDBJ whole genome shotgun (WGS) entry which is preliminary data.</text>
</comment>
<evidence type="ECO:0000259" key="1">
    <source>
        <dbReference type="SMART" id="SM01126"/>
    </source>
</evidence>
<dbReference type="NCBIfam" id="NF033547">
    <property type="entry name" value="transpos_IS1595"/>
    <property type="match status" value="1"/>
</dbReference>
<dbReference type="EMBL" id="JAHLOQ010000026">
    <property type="protein sequence ID" value="MBU5336682.1"/>
    <property type="molecule type" value="Genomic_DNA"/>
</dbReference>
<gene>
    <name evidence="2" type="ORF">KQI20_09545</name>
</gene>
<evidence type="ECO:0000313" key="3">
    <source>
        <dbReference type="Proteomes" id="UP001196301"/>
    </source>
</evidence>
<reference evidence="2 3" key="1">
    <citation type="submission" date="2021-06" db="EMBL/GenBank/DDBJ databases">
        <authorList>
            <person name="Sun Q."/>
            <person name="Li D."/>
        </authorList>
    </citation>
    <scope>NUCLEOTIDE SEQUENCE [LARGE SCALE GENOMIC DNA]</scope>
    <source>
        <strain evidence="2 3">N19</strain>
    </source>
</reference>
<name>A0ABS6DXW7_9FIRM</name>
<dbReference type="InterPro" id="IPR024445">
    <property type="entry name" value="Tnp_ISXO2-like"/>
</dbReference>
<protein>
    <submittedName>
        <fullName evidence="2">IS1595 family transposase</fullName>
    </submittedName>
</protein>
<dbReference type="RefSeq" id="WP_216570230.1">
    <property type="nucleotide sequence ID" value="NZ_JAHLOQ010000026.1"/>
</dbReference>
<dbReference type="SMART" id="SM01126">
    <property type="entry name" value="DDE_Tnp_IS1595"/>
    <property type="match status" value="1"/>
</dbReference>
<accession>A0ABS6DXW7</accession>
<dbReference type="Proteomes" id="UP001196301">
    <property type="component" value="Unassembled WGS sequence"/>
</dbReference>
<proteinExistence type="predicted"/>